<proteinExistence type="predicted"/>
<sequence length="587" mass="66276">MFSFILMQVCGLSLLVHSVFAQCQLYVHDQSFIPDVILRVTARNISKACFERYSVIVNGTSPGPELRLREGKTTWIRVYNDIDDKNLTMHWHGLSMAASPFSDGSPQASQWPIPPRHFFDYELHPEIGHAGTYFYHSHVGFQAVSVSGPLIVEDHETSPYRYHGEKIIHLSDLFNKTETEIETGLTSVPFVWSGETRNLLVNGFGLPINAKGRCHSCSLAEIKIEPSKIYRLRFIGATALSFVSAAIYGHRNLTIIEADGSYTQPFHTNYLQIGPGQRFSVLLKTKTHKELSWDRANGINQYFLQLETRERPTTIRTYAVLTYPGRTGEVSTIPATPPLTLPNTTIGWLDYKLRPLKCNNFPSLAEVTRRVTVTVQQIVNNSITWTENGLPWTEKFPRMPYLVALYEDKLSTRSSYESAIANGGMDVRTRTFPAKLGEVLEIVIQNSAATNGGLDTHPFHAHGAHYYDIGSGNGTYNATANEERLKSTEPVMRDTTILYKYEQSTTAGTDTGWRAWRLRVTEAGIWMIHCHILQHMIMGMQTVWTFGSREDILGLPYPAVHGYLTYGGDVYGNATHWPTCVHYWDRA</sequence>
<name>A0ACC3TCS2_9ASCO</name>
<dbReference type="Proteomes" id="UP001489719">
    <property type="component" value="Unassembled WGS sequence"/>
</dbReference>
<protein>
    <submittedName>
        <fullName evidence="1">Multicopper oxidase-domain-containing protein</fullName>
    </submittedName>
</protein>
<evidence type="ECO:0000313" key="2">
    <source>
        <dbReference type="Proteomes" id="UP001489719"/>
    </source>
</evidence>
<organism evidence="1 2">
    <name type="scientific">Lipomyces orientalis</name>
    <dbReference type="NCBI Taxonomy" id="1233043"/>
    <lineage>
        <taxon>Eukaryota</taxon>
        <taxon>Fungi</taxon>
        <taxon>Dikarya</taxon>
        <taxon>Ascomycota</taxon>
        <taxon>Saccharomycotina</taxon>
        <taxon>Lipomycetes</taxon>
        <taxon>Lipomycetales</taxon>
        <taxon>Lipomycetaceae</taxon>
        <taxon>Lipomyces</taxon>
    </lineage>
</organism>
<evidence type="ECO:0000313" key="1">
    <source>
        <dbReference type="EMBL" id="KAK9318965.1"/>
    </source>
</evidence>
<gene>
    <name evidence="1" type="ORF">V1517DRAFT_334065</name>
</gene>
<comment type="caution">
    <text evidence="1">The sequence shown here is derived from an EMBL/GenBank/DDBJ whole genome shotgun (WGS) entry which is preliminary data.</text>
</comment>
<keyword evidence="2" id="KW-1185">Reference proteome</keyword>
<accession>A0ACC3TCS2</accession>
<dbReference type="EMBL" id="MU970254">
    <property type="protein sequence ID" value="KAK9318965.1"/>
    <property type="molecule type" value="Genomic_DNA"/>
</dbReference>
<reference evidence="2" key="1">
    <citation type="journal article" date="2024" name="Front. Bioeng. Biotechnol.">
        <title>Genome-scale model development and genomic sequencing of the oleaginous clade Lipomyces.</title>
        <authorList>
            <person name="Czajka J.J."/>
            <person name="Han Y."/>
            <person name="Kim J."/>
            <person name="Mondo S.J."/>
            <person name="Hofstad B.A."/>
            <person name="Robles A."/>
            <person name="Haridas S."/>
            <person name="Riley R."/>
            <person name="LaButti K."/>
            <person name="Pangilinan J."/>
            <person name="Andreopoulos W."/>
            <person name="Lipzen A."/>
            <person name="Yan J."/>
            <person name="Wang M."/>
            <person name="Ng V."/>
            <person name="Grigoriev I.V."/>
            <person name="Spatafora J.W."/>
            <person name="Magnuson J.K."/>
            <person name="Baker S.E."/>
            <person name="Pomraning K.R."/>
        </authorList>
    </citation>
    <scope>NUCLEOTIDE SEQUENCE [LARGE SCALE GENOMIC DNA]</scope>
    <source>
        <strain evidence="2">CBS 10300</strain>
    </source>
</reference>